<feature type="domain" description="Mechanosensitive ion channel MscS" evidence="3">
    <location>
        <begin position="248"/>
        <end position="316"/>
    </location>
</feature>
<dbReference type="GO" id="GO:0016020">
    <property type="term" value="C:membrane"/>
    <property type="evidence" value="ECO:0007669"/>
    <property type="project" value="InterPro"/>
</dbReference>
<evidence type="ECO:0000313" key="4">
    <source>
        <dbReference type="EMBL" id="CAE0761986.1"/>
    </source>
</evidence>
<proteinExistence type="predicted"/>
<dbReference type="Pfam" id="PF00924">
    <property type="entry name" value="MS_channel_2nd"/>
    <property type="match status" value="1"/>
</dbReference>
<organism evidence="4">
    <name type="scientific">Chrysotila carterae</name>
    <name type="common">Marine alga</name>
    <name type="synonym">Syracosphaera carterae</name>
    <dbReference type="NCBI Taxonomy" id="13221"/>
    <lineage>
        <taxon>Eukaryota</taxon>
        <taxon>Haptista</taxon>
        <taxon>Haptophyta</taxon>
        <taxon>Prymnesiophyceae</taxon>
        <taxon>Isochrysidales</taxon>
        <taxon>Isochrysidaceae</taxon>
        <taxon>Chrysotila</taxon>
    </lineage>
</organism>
<sequence length="541" mass="58405">MRFPMMRSKEASCDATSSCNAAATAAIEADTEESEIAVLLNEFLPDVPEDLVALRRALICWALLSFVFAMLLTMAQLAVRQYSQTHVSRGNLSTLFYALFPTPIPRSAIRAAALLSRRSSIEEQGAPPSYALLDMAIAVVLPLLTSYASSHKLLLPLTAYAPMVLALLLGLRIVAPISSSVEKMCNQGFGGDGHGGSHRQYLPLILQSLLWLSWSAMVASSSGLDLRNLWSSLGMTGLLLGFALQQYAADVAGGFTLATQGRFKVGDCVTLGGSPSWTVTVNKIGFISTQCTQFEFGQPCSLPNSMLVRAALQNDSKLRTRRVPLNLVVDGDTPAAKLAALPVALKDAVKEALHEASLDEGVEYVNEANGQAADLVDAAHPAGIHFQLVINVALQSNDMAKWLRVRSVALIGMLNGMERAGVKRGKRAFDSGHLTLHRCSSGASKKPPRKTDPRRRRSLAGGAQKNVSKGGAFHADMHSAYTYPDLSSCLMAFTTSRSAPLFPHKKVVLFRCFLTISWSAPSFPYLQAGHGPARFDRRFLL</sequence>
<evidence type="ECO:0000259" key="3">
    <source>
        <dbReference type="Pfam" id="PF00924"/>
    </source>
</evidence>
<keyword evidence="2" id="KW-1133">Transmembrane helix</keyword>
<reference evidence="4" key="1">
    <citation type="submission" date="2021-01" db="EMBL/GenBank/DDBJ databases">
        <authorList>
            <person name="Corre E."/>
            <person name="Pelletier E."/>
            <person name="Niang G."/>
            <person name="Scheremetjew M."/>
            <person name="Finn R."/>
            <person name="Kale V."/>
            <person name="Holt S."/>
            <person name="Cochrane G."/>
            <person name="Meng A."/>
            <person name="Brown T."/>
            <person name="Cohen L."/>
        </authorList>
    </citation>
    <scope>NUCLEOTIDE SEQUENCE</scope>
    <source>
        <strain evidence="4">CCMP645</strain>
    </source>
</reference>
<accession>A0A7S4BD32</accession>
<dbReference type="AlphaFoldDB" id="A0A7S4BD32"/>
<feature type="transmembrane region" description="Helical" evidence="2">
    <location>
        <begin position="58"/>
        <end position="79"/>
    </location>
</feature>
<dbReference type="InterPro" id="IPR006685">
    <property type="entry name" value="MscS_channel_2nd"/>
</dbReference>
<dbReference type="InterPro" id="IPR045275">
    <property type="entry name" value="MscS_archaea/bacteria_type"/>
</dbReference>
<evidence type="ECO:0000256" key="1">
    <source>
        <dbReference type="SAM" id="MobiDB-lite"/>
    </source>
</evidence>
<feature type="transmembrane region" description="Helical" evidence="2">
    <location>
        <begin position="154"/>
        <end position="174"/>
    </location>
</feature>
<gene>
    <name evidence="4" type="ORF">PCAR00345_LOCUS14598</name>
</gene>
<evidence type="ECO:0000256" key="2">
    <source>
        <dbReference type="SAM" id="Phobius"/>
    </source>
</evidence>
<dbReference type="Gene3D" id="1.10.287.1260">
    <property type="match status" value="1"/>
</dbReference>
<dbReference type="GO" id="GO:0008381">
    <property type="term" value="F:mechanosensitive monoatomic ion channel activity"/>
    <property type="evidence" value="ECO:0007669"/>
    <property type="project" value="InterPro"/>
</dbReference>
<keyword evidence="2" id="KW-0472">Membrane</keyword>
<name>A0A7S4BD32_CHRCT</name>
<feature type="region of interest" description="Disordered" evidence="1">
    <location>
        <begin position="439"/>
        <end position="467"/>
    </location>
</feature>
<feature type="transmembrane region" description="Helical" evidence="2">
    <location>
        <begin position="130"/>
        <end position="148"/>
    </location>
</feature>
<dbReference type="EMBL" id="HBIZ01023088">
    <property type="protein sequence ID" value="CAE0761986.1"/>
    <property type="molecule type" value="Transcribed_RNA"/>
</dbReference>
<feature type="compositionally biased region" description="Basic residues" evidence="1">
    <location>
        <begin position="446"/>
        <end position="458"/>
    </location>
</feature>
<dbReference type="PANTHER" id="PTHR30221:SF1">
    <property type="entry name" value="SMALL-CONDUCTANCE MECHANOSENSITIVE CHANNEL"/>
    <property type="match status" value="1"/>
</dbReference>
<keyword evidence="2" id="KW-0812">Transmembrane</keyword>
<protein>
    <recommendedName>
        <fullName evidence="3">Mechanosensitive ion channel MscS domain-containing protein</fullName>
    </recommendedName>
</protein>
<dbReference type="PANTHER" id="PTHR30221">
    <property type="entry name" value="SMALL-CONDUCTANCE MECHANOSENSITIVE CHANNEL"/>
    <property type="match status" value="1"/>
</dbReference>